<proteinExistence type="predicted"/>
<evidence type="ECO:0000313" key="2">
    <source>
        <dbReference type="Proteomes" id="UP000003598"/>
    </source>
</evidence>
<dbReference type="AlphaFoldDB" id="G5SM49"/>
<organism evidence="1 2">
    <name type="scientific">Paraprevotella clara YIT 11840</name>
    <dbReference type="NCBI Taxonomy" id="762968"/>
    <lineage>
        <taxon>Bacteria</taxon>
        <taxon>Pseudomonadati</taxon>
        <taxon>Bacteroidota</taxon>
        <taxon>Bacteroidia</taxon>
        <taxon>Bacteroidales</taxon>
        <taxon>Prevotellaceae</taxon>
        <taxon>Paraprevotella</taxon>
    </lineage>
</organism>
<dbReference type="Proteomes" id="UP000003598">
    <property type="component" value="Unassembled WGS sequence"/>
</dbReference>
<protein>
    <submittedName>
        <fullName evidence="1">Uncharacterized protein</fullName>
    </submittedName>
</protein>
<accession>G5SM49</accession>
<evidence type="ECO:0000313" key="1">
    <source>
        <dbReference type="EMBL" id="EHH01607.1"/>
    </source>
</evidence>
<dbReference type="EMBL" id="AFFY01000005">
    <property type="protein sequence ID" value="EHH01607.1"/>
    <property type="molecule type" value="Genomic_DNA"/>
</dbReference>
<dbReference type="HOGENOM" id="CLU_3255208_0_0_10"/>
<gene>
    <name evidence="1" type="ORF">HMPREF9441_00422</name>
</gene>
<reference evidence="1 2" key="1">
    <citation type="submission" date="2011-03" db="EMBL/GenBank/DDBJ databases">
        <authorList>
            <person name="Weinstock G."/>
            <person name="Sodergren E."/>
            <person name="Clifton S."/>
            <person name="Fulton L."/>
            <person name="Fulton B."/>
            <person name="Courtney L."/>
            <person name="Fronick C."/>
            <person name="Harrison M."/>
            <person name="Strong C."/>
            <person name="Farmer C."/>
            <person name="Delahaunty K."/>
            <person name="Markovic C."/>
            <person name="Hall O."/>
            <person name="Minx P."/>
            <person name="Tomlinson C."/>
            <person name="Mitreva M."/>
            <person name="Hou S."/>
            <person name="Chen J."/>
            <person name="Wollam A."/>
            <person name="Pepin K.H."/>
            <person name="Johnson M."/>
            <person name="Bhonagiri V."/>
            <person name="Zhang X."/>
            <person name="Suruliraj S."/>
            <person name="Warren W."/>
            <person name="Chinwalla A."/>
            <person name="Mardis E.R."/>
            <person name="Wilson R.K."/>
        </authorList>
    </citation>
    <scope>NUCLEOTIDE SEQUENCE [LARGE SCALE GENOMIC DNA]</scope>
    <source>
        <strain evidence="1 2">YIT 11840</strain>
    </source>
</reference>
<comment type="caution">
    <text evidence="1">The sequence shown here is derived from an EMBL/GenBank/DDBJ whole genome shotgun (WGS) entry which is preliminary data.</text>
</comment>
<keyword evidence="2" id="KW-1185">Reference proteome</keyword>
<name>G5SM49_9BACT</name>
<dbReference type="STRING" id="762968.HMPREF9441_00422"/>
<sequence length="42" mass="4808">MFERPAKPIHIAFFKGLFPSTKTAVTLHFISRTGIFASKRQE</sequence>